<dbReference type="AlphaFoldDB" id="A0A803KUZ4"/>
<name>A0A803KUZ4_CHEQI</name>
<dbReference type="InterPro" id="IPR006016">
    <property type="entry name" value="UspA"/>
</dbReference>
<dbReference type="PRINTS" id="PR01438">
    <property type="entry name" value="UNVRSLSTRESS"/>
</dbReference>
<reference evidence="2" key="1">
    <citation type="journal article" date="2017" name="Nature">
        <title>The genome of Chenopodium quinoa.</title>
        <authorList>
            <person name="Jarvis D.E."/>
            <person name="Ho Y.S."/>
            <person name="Lightfoot D.J."/>
            <person name="Schmoeckel S.M."/>
            <person name="Li B."/>
            <person name="Borm T.J.A."/>
            <person name="Ohyanagi H."/>
            <person name="Mineta K."/>
            <person name="Michell C.T."/>
            <person name="Saber N."/>
            <person name="Kharbatia N.M."/>
            <person name="Rupper R.R."/>
            <person name="Sharp A.R."/>
            <person name="Dally N."/>
            <person name="Boughton B.A."/>
            <person name="Woo Y.H."/>
            <person name="Gao G."/>
            <person name="Schijlen E.G.W.M."/>
            <person name="Guo X."/>
            <person name="Momin A.A."/>
            <person name="Negrao S."/>
            <person name="Al-Babili S."/>
            <person name="Gehring C."/>
            <person name="Roessner U."/>
            <person name="Jung C."/>
            <person name="Murphy K."/>
            <person name="Arold S.T."/>
            <person name="Gojobori T."/>
            <person name="van der Linden C.G."/>
            <person name="van Loo E.N."/>
            <person name="Jellen E.N."/>
            <person name="Maughan P.J."/>
            <person name="Tester M."/>
        </authorList>
    </citation>
    <scope>NUCLEOTIDE SEQUENCE [LARGE SCALE GENOMIC DNA]</scope>
    <source>
        <strain evidence="2">cv. PI 614886</strain>
    </source>
</reference>
<evidence type="ECO:0000259" key="1">
    <source>
        <dbReference type="Pfam" id="PF00582"/>
    </source>
</evidence>
<dbReference type="Gene3D" id="3.40.50.620">
    <property type="entry name" value="HUPs"/>
    <property type="match status" value="1"/>
</dbReference>
<dbReference type="CDD" id="cd23659">
    <property type="entry name" value="USP_At3g01520-like"/>
    <property type="match status" value="1"/>
</dbReference>
<evidence type="ECO:0000313" key="2">
    <source>
        <dbReference type="EnsemblPlants" id="AUR62002852-RA:cds"/>
    </source>
</evidence>
<accession>A0A803KUZ4</accession>
<dbReference type="PANTHER" id="PTHR31964:SF138">
    <property type="entry name" value="UNIVERSAL STRESS PROTEIN A-LIKE PROTEIN"/>
    <property type="match status" value="1"/>
</dbReference>
<dbReference type="EnsemblPlants" id="AUR62002852-RA">
    <property type="protein sequence ID" value="AUR62002852-RA:cds"/>
    <property type="gene ID" value="AUR62002852"/>
</dbReference>
<sequence length="146" mass="15731">MIAIDGSESSSYALKWAVENLDHKLKSGVIIFNATSADYTGVFSGSYGSVPLDLVTSLQGDQKDFTVSLLTKAKELCEKHGIDAETVALMGNPKEAICDAVQKFNCQLLIIGSRSRGRIRRTVLGSVSDYCVHHAKCPVLVVKPSV</sequence>
<dbReference type="InterPro" id="IPR006015">
    <property type="entry name" value="Universal_stress_UspA"/>
</dbReference>
<reference evidence="2" key="2">
    <citation type="submission" date="2021-03" db="UniProtKB">
        <authorList>
            <consortium name="EnsemblPlants"/>
        </authorList>
    </citation>
    <scope>IDENTIFICATION</scope>
</reference>
<organism evidence="2 3">
    <name type="scientific">Chenopodium quinoa</name>
    <name type="common">Quinoa</name>
    <dbReference type="NCBI Taxonomy" id="63459"/>
    <lineage>
        <taxon>Eukaryota</taxon>
        <taxon>Viridiplantae</taxon>
        <taxon>Streptophyta</taxon>
        <taxon>Embryophyta</taxon>
        <taxon>Tracheophyta</taxon>
        <taxon>Spermatophyta</taxon>
        <taxon>Magnoliopsida</taxon>
        <taxon>eudicotyledons</taxon>
        <taxon>Gunneridae</taxon>
        <taxon>Pentapetalae</taxon>
        <taxon>Caryophyllales</taxon>
        <taxon>Chenopodiaceae</taxon>
        <taxon>Chenopodioideae</taxon>
        <taxon>Atripliceae</taxon>
        <taxon>Chenopodium</taxon>
    </lineage>
</organism>
<dbReference type="Pfam" id="PF00582">
    <property type="entry name" value="Usp"/>
    <property type="match status" value="1"/>
</dbReference>
<dbReference type="Gramene" id="AUR62002852-RA">
    <property type="protein sequence ID" value="AUR62002852-RA:cds"/>
    <property type="gene ID" value="AUR62002852"/>
</dbReference>
<feature type="domain" description="UspA" evidence="1">
    <location>
        <begin position="1"/>
        <end position="143"/>
    </location>
</feature>
<protein>
    <recommendedName>
        <fullName evidence="1">UspA domain-containing protein</fullName>
    </recommendedName>
</protein>
<evidence type="ECO:0000313" key="3">
    <source>
        <dbReference type="Proteomes" id="UP000596660"/>
    </source>
</evidence>
<keyword evidence="3" id="KW-1185">Reference proteome</keyword>
<dbReference type="SUPFAM" id="SSF52402">
    <property type="entry name" value="Adenine nucleotide alpha hydrolases-like"/>
    <property type="match status" value="1"/>
</dbReference>
<dbReference type="PANTHER" id="PTHR31964">
    <property type="entry name" value="ADENINE NUCLEOTIDE ALPHA HYDROLASES-LIKE SUPERFAMILY PROTEIN"/>
    <property type="match status" value="1"/>
</dbReference>
<proteinExistence type="predicted"/>
<dbReference type="Proteomes" id="UP000596660">
    <property type="component" value="Unplaced"/>
</dbReference>
<dbReference type="InterPro" id="IPR014729">
    <property type="entry name" value="Rossmann-like_a/b/a_fold"/>
</dbReference>